<feature type="region of interest" description="Disordered" evidence="1">
    <location>
        <begin position="174"/>
        <end position="201"/>
    </location>
</feature>
<feature type="compositionally biased region" description="Low complexity" evidence="1">
    <location>
        <begin position="227"/>
        <end position="241"/>
    </location>
</feature>
<feature type="region of interest" description="Disordered" evidence="1">
    <location>
        <begin position="394"/>
        <end position="557"/>
    </location>
</feature>
<feature type="compositionally biased region" description="Low complexity" evidence="1">
    <location>
        <begin position="43"/>
        <end position="56"/>
    </location>
</feature>
<feature type="compositionally biased region" description="Low complexity" evidence="1">
    <location>
        <begin position="490"/>
        <end position="529"/>
    </location>
</feature>
<dbReference type="InterPro" id="IPR013226">
    <property type="entry name" value="Pal1"/>
</dbReference>
<evidence type="ECO:0000313" key="2">
    <source>
        <dbReference type="EMBL" id="PWN94006.1"/>
    </source>
</evidence>
<feature type="region of interest" description="Disordered" evidence="1">
    <location>
        <begin position="27"/>
        <end position="127"/>
    </location>
</feature>
<dbReference type="STRING" id="215250.A0A316YY72"/>
<feature type="compositionally biased region" description="Low complexity" evidence="1">
    <location>
        <begin position="419"/>
        <end position="428"/>
    </location>
</feature>
<reference evidence="2" key="1">
    <citation type="journal article" date="2018" name="Mol. Biol. Evol.">
        <title>Broad Genomic Sampling Reveals a Smut Pathogenic Ancestry of the Fungal Clade Ustilaginomycotina.</title>
        <authorList>
            <person name="Kijpornyongpan T."/>
            <person name="Mondo S.J."/>
            <person name="Barry K."/>
            <person name="Sandor L."/>
            <person name="Lee J."/>
            <person name="Lipzen A."/>
            <person name="Pangilinan J."/>
            <person name="LaButti K."/>
            <person name="Hainaut M."/>
            <person name="Henrissat B."/>
            <person name="Grigoriev I.V."/>
            <person name="Spatafora J.W."/>
            <person name="Aime M.C."/>
        </authorList>
    </citation>
    <scope>NUCLEOTIDE SEQUENCE [LARGE SCALE GENOMIC DNA]</scope>
    <source>
        <strain evidence="2">MCA 4198</strain>
    </source>
</reference>
<dbReference type="GO" id="GO:0005737">
    <property type="term" value="C:cytoplasm"/>
    <property type="evidence" value="ECO:0007669"/>
    <property type="project" value="TreeGrafter"/>
</dbReference>
<protein>
    <recommendedName>
        <fullName evidence="4">Pal1-domain-containing protein</fullName>
    </recommendedName>
</protein>
<evidence type="ECO:0000256" key="1">
    <source>
        <dbReference type="SAM" id="MobiDB-lite"/>
    </source>
</evidence>
<dbReference type="InParanoid" id="A0A316YY72"/>
<dbReference type="OrthoDB" id="5352132at2759"/>
<accession>A0A316YY72</accession>
<keyword evidence="3" id="KW-1185">Reference proteome</keyword>
<dbReference type="PANTHER" id="PTHR28307">
    <property type="entry name" value="PROTEIN PAL1"/>
    <property type="match status" value="1"/>
</dbReference>
<feature type="region of interest" description="Disordered" evidence="1">
    <location>
        <begin position="323"/>
        <end position="345"/>
    </location>
</feature>
<sequence>MSRQRRPSGGQEAVLAALSDVVTVAPSTGEYSRGSGPAVIPDSSAAAYSGASPMAANEQAPAVPTKEDFDPLGPASRNPKAPPPVAKHGMGAKFANAFKRQTAEEKEAKRREKEKRMNREIGKSAYNSSRMDVIDRLDLSGLNGSLFHHDSPYDACSPHNNRNSKKAPVMAFDPNIDPMTGAPINRGGASNARAGNRPGLSPLAAATRRKMNDNAGELDDGKDAGLNSRTTTSSSNPSRRSQTAPLPLLNIDDTTFQATPSELDGTDASVASHSSVDRDVDAERAYHNQGYFHQASTTNKGRADAANPHADIWGVSSEPWQDFAQPASRSNLGAPSGGSGPASAASSVFDMEAVLTGKAPADAKIEDMGVGERAMGDNNHNGPKRSKSLIKRIKSARQYGNVPPPDDDVVEMSGMSSTQSAARAAAQRHNNRQHRHSPSVPQPPSMPRAHDGNLGRSGTLRAGSGNGASPRLDEDEYENIPSATQSYDDPAFASSAARSGGSSPGSPGAANMSRSGSIFGRFGRRNTNTNGGGTSPNGHGRSAKSRERESAALGMAR</sequence>
<dbReference type="Proteomes" id="UP000245768">
    <property type="component" value="Unassembled WGS sequence"/>
</dbReference>
<gene>
    <name evidence="2" type="ORF">FA10DRAFT_38887</name>
</gene>
<dbReference type="EMBL" id="KZ819634">
    <property type="protein sequence ID" value="PWN94006.1"/>
    <property type="molecule type" value="Genomic_DNA"/>
</dbReference>
<evidence type="ECO:0008006" key="4">
    <source>
        <dbReference type="Google" id="ProtNLM"/>
    </source>
</evidence>
<dbReference type="PANTHER" id="PTHR28307:SF2">
    <property type="entry name" value="PROTEIN PAL1"/>
    <property type="match status" value="1"/>
</dbReference>
<feature type="region of interest" description="Disordered" evidence="1">
    <location>
        <begin position="213"/>
        <end position="250"/>
    </location>
</feature>
<name>A0A316YY72_9BASI</name>
<evidence type="ECO:0000313" key="3">
    <source>
        <dbReference type="Proteomes" id="UP000245768"/>
    </source>
</evidence>
<organism evidence="2 3">
    <name type="scientific">Acaromyces ingoldii</name>
    <dbReference type="NCBI Taxonomy" id="215250"/>
    <lineage>
        <taxon>Eukaryota</taxon>
        <taxon>Fungi</taxon>
        <taxon>Dikarya</taxon>
        <taxon>Basidiomycota</taxon>
        <taxon>Ustilaginomycotina</taxon>
        <taxon>Exobasidiomycetes</taxon>
        <taxon>Exobasidiales</taxon>
        <taxon>Cryptobasidiaceae</taxon>
        <taxon>Acaromyces</taxon>
    </lineage>
</organism>
<dbReference type="GeneID" id="37047374"/>
<dbReference type="AlphaFoldDB" id="A0A316YY72"/>
<dbReference type="RefSeq" id="XP_025381204.1">
    <property type="nucleotide sequence ID" value="XM_025525458.1"/>
</dbReference>
<proteinExistence type="predicted"/>
<feature type="compositionally biased region" description="Basic and acidic residues" evidence="1">
    <location>
        <begin position="101"/>
        <end position="122"/>
    </location>
</feature>
<dbReference type="Pfam" id="PF08316">
    <property type="entry name" value="Pal1"/>
    <property type="match status" value="1"/>
</dbReference>